<protein>
    <recommendedName>
        <fullName evidence="2">Xrn1 helical domain-containing protein</fullName>
    </recommendedName>
</protein>
<dbReference type="AlphaFoldDB" id="A0A6B2LFX0"/>
<proteinExistence type="predicted"/>
<feature type="compositionally biased region" description="Basic and acidic residues" evidence="1">
    <location>
        <begin position="197"/>
        <end position="211"/>
    </location>
</feature>
<dbReference type="GO" id="GO:0000956">
    <property type="term" value="P:nuclear-transcribed mRNA catabolic process"/>
    <property type="evidence" value="ECO:0007669"/>
    <property type="project" value="TreeGrafter"/>
</dbReference>
<dbReference type="EMBL" id="GIBP01006722">
    <property type="protein sequence ID" value="NDV35691.1"/>
    <property type="molecule type" value="Transcribed_RNA"/>
</dbReference>
<dbReference type="GO" id="GO:0005634">
    <property type="term" value="C:nucleus"/>
    <property type="evidence" value="ECO:0007669"/>
    <property type="project" value="TreeGrafter"/>
</dbReference>
<dbReference type="InterPro" id="IPR027073">
    <property type="entry name" value="5_3_exoribonuclease"/>
</dbReference>
<feature type="region of interest" description="Disordered" evidence="1">
    <location>
        <begin position="197"/>
        <end position="219"/>
    </location>
</feature>
<dbReference type="PANTHER" id="PTHR12341">
    <property type="entry name" value="5'-&gt;3' EXORIBONUCLEASE"/>
    <property type="match status" value="1"/>
</dbReference>
<organism evidence="3">
    <name type="scientific">Arcella intermedia</name>
    <dbReference type="NCBI Taxonomy" id="1963864"/>
    <lineage>
        <taxon>Eukaryota</taxon>
        <taxon>Amoebozoa</taxon>
        <taxon>Tubulinea</taxon>
        <taxon>Elardia</taxon>
        <taxon>Arcellinida</taxon>
        <taxon>Sphaerothecina</taxon>
        <taxon>Arcellidae</taxon>
        <taxon>Arcella</taxon>
    </lineage>
</organism>
<evidence type="ECO:0000256" key="1">
    <source>
        <dbReference type="SAM" id="MobiDB-lite"/>
    </source>
</evidence>
<dbReference type="GO" id="GO:0003723">
    <property type="term" value="F:RNA binding"/>
    <property type="evidence" value="ECO:0007669"/>
    <property type="project" value="TreeGrafter"/>
</dbReference>
<accession>A0A6B2LFX0</accession>
<dbReference type="Pfam" id="PF17846">
    <property type="entry name" value="XRN_M"/>
    <property type="match status" value="1"/>
</dbReference>
<dbReference type="Gene3D" id="1.25.40.1050">
    <property type="match status" value="1"/>
</dbReference>
<evidence type="ECO:0000313" key="3">
    <source>
        <dbReference type="EMBL" id="NDV35691.1"/>
    </source>
</evidence>
<feature type="domain" description="Xrn1 helical" evidence="2">
    <location>
        <begin position="15"/>
        <end position="135"/>
    </location>
</feature>
<evidence type="ECO:0000259" key="2">
    <source>
        <dbReference type="Pfam" id="PF17846"/>
    </source>
</evidence>
<dbReference type="GO" id="GO:0004534">
    <property type="term" value="F:5'-3' RNA exonuclease activity"/>
    <property type="evidence" value="ECO:0007669"/>
    <property type="project" value="TreeGrafter"/>
</dbReference>
<dbReference type="InterPro" id="IPR041412">
    <property type="entry name" value="Xrn1_helical"/>
</dbReference>
<reference evidence="3" key="1">
    <citation type="journal article" date="2020" name="J. Eukaryot. Microbiol.">
        <title>De novo Sequencing, Assembly and Annotation of the Transcriptome for the Free-Living Testate Amoeba Arcella intermedia.</title>
        <authorList>
            <person name="Ribeiro G.M."/>
            <person name="Porfirio-Sousa A.L."/>
            <person name="Maurer-Alcala X.X."/>
            <person name="Katz L.A."/>
            <person name="Lahr D.J.G."/>
        </authorList>
    </citation>
    <scope>NUCLEOTIDE SEQUENCE</scope>
</reference>
<dbReference type="GO" id="GO:0016075">
    <property type="term" value="P:rRNA catabolic process"/>
    <property type="evidence" value="ECO:0007669"/>
    <property type="project" value="TreeGrafter"/>
</dbReference>
<sequence>MQELLVNPEDLNSPLKTPVQFELRAPLLPFEQLVSVLPPLSSNLLPAPYRSLMTQESSPIISYYPTQFVRDTSRKGPDHTHIAILPFIEEEKLIAALKEVEHLLTPEEKARNTNFQYPSLMLNKNFMDQSWLETTYGASFPKEAFTDSEIQSFQYTADQNKSSGTILPTNLIEPPSSLAYEDLVNCVPFLKREMRKQKADQQRALKEKTEQEDPQFTSD</sequence>
<dbReference type="PANTHER" id="PTHR12341:SF7">
    <property type="entry name" value="5'-3' EXORIBONUCLEASE 1"/>
    <property type="match status" value="1"/>
</dbReference>
<name>A0A6B2LFX0_9EUKA</name>